<dbReference type="InterPro" id="IPR036328">
    <property type="entry name" value="MliC_sf"/>
</dbReference>
<dbReference type="EMBL" id="CP081864">
    <property type="protein sequence ID" value="QZN97448.1"/>
    <property type="molecule type" value="Genomic_DNA"/>
</dbReference>
<evidence type="ECO:0000313" key="7">
    <source>
        <dbReference type="Proteomes" id="UP000825886"/>
    </source>
</evidence>
<dbReference type="Gene3D" id="2.40.128.200">
    <property type="match status" value="1"/>
</dbReference>
<sequence length="110" mass="12112">MTLMLSGRSGLLLGLMVLSGCSGFNRQALVTTLHYQCGTLPLTVTLKQDIQPAEVHFLLDGERLQLPQVVSASGTKYSNNRYTFWSKGERAFIERSGHIIADDCLLENAP</sequence>
<keyword evidence="2" id="KW-0472">Membrane</keyword>
<evidence type="ECO:0000256" key="1">
    <source>
        <dbReference type="ARBA" id="ARBA00022729"/>
    </source>
</evidence>
<evidence type="ECO:0000256" key="2">
    <source>
        <dbReference type="ARBA" id="ARBA00023136"/>
    </source>
</evidence>
<dbReference type="RefSeq" id="WP_222160486.1">
    <property type="nucleotide sequence ID" value="NZ_CP081864.1"/>
</dbReference>
<keyword evidence="1" id="KW-0732">Signal</keyword>
<reference evidence="6 7" key="1">
    <citation type="submission" date="2021-08" db="EMBL/GenBank/DDBJ databases">
        <title>Culture and genomic analysis of Symbiopectobacterium purcellii sp. nov. gen. nov., isolated from the leafhopper Empoasca decipiens.</title>
        <authorList>
            <person name="Nadal-Jimenez P."/>
            <person name="Siozios S."/>
            <person name="Halliday N."/>
            <person name="Camara M."/>
            <person name="Hurst G.D.D."/>
        </authorList>
    </citation>
    <scope>NUCLEOTIDE SEQUENCE [LARGE SCALE GENOMIC DNA]</scope>
    <source>
        <strain evidence="6 7">SyEd1</strain>
    </source>
</reference>
<evidence type="ECO:0000256" key="4">
    <source>
        <dbReference type="ARBA" id="ARBA00023288"/>
    </source>
</evidence>
<keyword evidence="3" id="KW-0564">Palmitate</keyword>
<dbReference type="Pfam" id="PF09864">
    <property type="entry name" value="MliC"/>
    <property type="match status" value="1"/>
</dbReference>
<dbReference type="SUPFAM" id="SSF141488">
    <property type="entry name" value="YdhA-like"/>
    <property type="match status" value="1"/>
</dbReference>
<gene>
    <name evidence="6" type="ORF">K6K13_09015</name>
</gene>
<evidence type="ECO:0000256" key="3">
    <source>
        <dbReference type="ARBA" id="ARBA00023139"/>
    </source>
</evidence>
<name>A0ABX9AQX9_9ENTR</name>
<dbReference type="InterPro" id="IPR018660">
    <property type="entry name" value="MliC"/>
</dbReference>
<feature type="domain" description="C-type lysozyme inhibitor" evidence="5">
    <location>
        <begin position="35"/>
        <end position="97"/>
    </location>
</feature>
<protein>
    <submittedName>
        <fullName evidence="6">MliC family protein</fullName>
    </submittedName>
</protein>
<organism evidence="6 7">
    <name type="scientific">Symbiopectobacterium purcellii</name>
    <dbReference type="NCBI Taxonomy" id="2871826"/>
    <lineage>
        <taxon>Bacteria</taxon>
        <taxon>Pseudomonadati</taxon>
        <taxon>Pseudomonadota</taxon>
        <taxon>Gammaproteobacteria</taxon>
        <taxon>Enterobacterales</taxon>
        <taxon>Enterobacteriaceae</taxon>
    </lineage>
</organism>
<evidence type="ECO:0000313" key="6">
    <source>
        <dbReference type="EMBL" id="QZN97448.1"/>
    </source>
</evidence>
<evidence type="ECO:0000259" key="5">
    <source>
        <dbReference type="Pfam" id="PF09864"/>
    </source>
</evidence>
<keyword evidence="4" id="KW-0449">Lipoprotein</keyword>
<dbReference type="Proteomes" id="UP000825886">
    <property type="component" value="Chromosome"/>
</dbReference>
<proteinExistence type="predicted"/>
<keyword evidence="7" id="KW-1185">Reference proteome</keyword>
<accession>A0ABX9AQX9</accession>